<dbReference type="InterPro" id="IPR011990">
    <property type="entry name" value="TPR-like_helical_dom_sf"/>
</dbReference>
<dbReference type="KEGG" id="sinu:IMZ28_03540"/>
<proteinExistence type="predicted"/>
<keyword evidence="2" id="KW-0472">Membrane</keyword>
<dbReference type="AlphaFoldDB" id="A0A7M1S552"/>
<name>A0A7M1S552_9BACT</name>
<accession>A0A7M1S552</accession>
<dbReference type="EMBL" id="CP063164">
    <property type="protein sequence ID" value="QOR62555.1"/>
    <property type="molecule type" value="Genomic_DNA"/>
</dbReference>
<keyword evidence="2" id="KW-0812">Transmembrane</keyword>
<evidence type="ECO:0000256" key="2">
    <source>
        <dbReference type="SAM" id="Phobius"/>
    </source>
</evidence>
<dbReference type="Proteomes" id="UP000595074">
    <property type="component" value="Chromosome"/>
</dbReference>
<dbReference type="Gene3D" id="1.25.40.10">
    <property type="entry name" value="Tetratricopeptide repeat domain"/>
    <property type="match status" value="1"/>
</dbReference>
<dbReference type="Pfam" id="PF12895">
    <property type="entry name" value="ANAPC3"/>
    <property type="match status" value="1"/>
</dbReference>
<evidence type="ECO:0000313" key="3">
    <source>
        <dbReference type="EMBL" id="QOR62555.1"/>
    </source>
</evidence>
<gene>
    <name evidence="3" type="ORF">IMZ28_03540</name>
</gene>
<dbReference type="SUPFAM" id="SSF48452">
    <property type="entry name" value="TPR-like"/>
    <property type="match status" value="1"/>
</dbReference>
<feature type="transmembrane region" description="Helical" evidence="2">
    <location>
        <begin position="20"/>
        <end position="38"/>
    </location>
</feature>
<keyword evidence="2" id="KW-1133">Transmembrane helix</keyword>
<keyword evidence="4" id="KW-1185">Reference proteome</keyword>
<feature type="region of interest" description="Disordered" evidence="1">
    <location>
        <begin position="79"/>
        <end position="112"/>
    </location>
</feature>
<reference evidence="3 4" key="1">
    <citation type="submission" date="2020-10" db="EMBL/GenBank/DDBJ databases">
        <title>The genome of sulfurovum sp.</title>
        <authorList>
            <person name="Xie S."/>
            <person name="Shao Z."/>
            <person name="Jiang L."/>
        </authorList>
    </citation>
    <scope>NUCLEOTIDE SEQUENCE [LARGE SCALE GENOMIC DNA]</scope>
    <source>
        <strain evidence="3 4">ST-419</strain>
    </source>
</reference>
<evidence type="ECO:0000256" key="1">
    <source>
        <dbReference type="SAM" id="MobiDB-lite"/>
    </source>
</evidence>
<organism evidence="3 4">
    <name type="scientific">Sulfurovum indicum</name>
    <dbReference type="NCBI Taxonomy" id="2779528"/>
    <lineage>
        <taxon>Bacteria</taxon>
        <taxon>Pseudomonadati</taxon>
        <taxon>Campylobacterota</taxon>
        <taxon>Epsilonproteobacteria</taxon>
        <taxon>Campylobacterales</taxon>
        <taxon>Sulfurovaceae</taxon>
        <taxon>Sulfurovum</taxon>
    </lineage>
</organism>
<evidence type="ECO:0000313" key="4">
    <source>
        <dbReference type="Proteomes" id="UP000595074"/>
    </source>
</evidence>
<dbReference type="RefSeq" id="WP_197549373.1">
    <property type="nucleotide sequence ID" value="NZ_CP063164.1"/>
</dbReference>
<sequence length="228" mass="26501">MYNIKALEEDWKRYNRKKKIPWIILLLLITVVLALILARNSGMLKLQDTNMKNQVTTTPSTLQQSQPVFRDKALTKLEEQDREETVDAPMDTGSGESINETDMQERTALVSSKPPRKKLHIEVIETASSPEAFKEIEKRFRLGHDTDDSLFLARAYYSKGNYKKAEYWALQTNKINENIEESWLIFAKAKVRRGQKNEAIRILNRYVKKTNSIEAKVLLEKIKKGMIR</sequence>
<protein>
    <submittedName>
        <fullName evidence="3">CDC27 family protein</fullName>
    </submittedName>
</protein>